<dbReference type="Proteomes" id="UP001221597">
    <property type="component" value="Chromosome"/>
</dbReference>
<dbReference type="EMBL" id="CP121671">
    <property type="protein sequence ID" value="WFT73721.1"/>
    <property type="molecule type" value="Genomic_DNA"/>
</dbReference>
<name>A0ABY8IY95_9BACI</name>
<evidence type="ECO:0000313" key="2">
    <source>
        <dbReference type="Proteomes" id="UP001221597"/>
    </source>
</evidence>
<protein>
    <submittedName>
        <fullName evidence="1">Uncharacterized protein</fullName>
    </submittedName>
</protein>
<reference evidence="1 2" key="1">
    <citation type="submission" date="2023-04" db="EMBL/GenBank/DDBJ databases">
        <title>Genome sequence of Halobacillus naozhouensis KACC 21980.</title>
        <authorList>
            <person name="Kim S."/>
            <person name="Heo J."/>
            <person name="Kwon S.-W."/>
        </authorList>
    </citation>
    <scope>NUCLEOTIDE SEQUENCE [LARGE SCALE GENOMIC DNA]</scope>
    <source>
        <strain evidence="1 2">KCTC 13234</strain>
    </source>
</reference>
<accession>A0ABY8IY95</accession>
<dbReference type="RefSeq" id="WP_283075728.1">
    <property type="nucleotide sequence ID" value="NZ_CP121671.1"/>
</dbReference>
<evidence type="ECO:0000313" key="1">
    <source>
        <dbReference type="EMBL" id="WFT73721.1"/>
    </source>
</evidence>
<organism evidence="1 2">
    <name type="scientific">Halobacillus naozhouensis</name>
    <dbReference type="NCBI Taxonomy" id="554880"/>
    <lineage>
        <taxon>Bacteria</taxon>
        <taxon>Bacillati</taxon>
        <taxon>Bacillota</taxon>
        <taxon>Bacilli</taxon>
        <taxon>Bacillales</taxon>
        <taxon>Bacillaceae</taxon>
        <taxon>Halobacillus</taxon>
    </lineage>
</organism>
<sequence>MTKIIRFKIISTEKIPEDRRIHILDMQHQRKLSFNLMSLYRSLERTASEDELIEFLEAKKLKINHGYYDFESHVS</sequence>
<gene>
    <name evidence="1" type="ORF">P9989_15270</name>
</gene>
<keyword evidence="2" id="KW-1185">Reference proteome</keyword>
<proteinExistence type="predicted"/>